<accession>A0A401P0N9</accession>
<gene>
    <name evidence="2" type="ORF">scyTo_0012044</name>
</gene>
<comment type="caution">
    <text evidence="2">The sequence shown here is derived from an EMBL/GenBank/DDBJ whole genome shotgun (WGS) entry which is preliminary data.</text>
</comment>
<feature type="compositionally biased region" description="Basic and acidic residues" evidence="1">
    <location>
        <begin position="77"/>
        <end position="107"/>
    </location>
</feature>
<feature type="compositionally biased region" description="Basic and acidic residues" evidence="1">
    <location>
        <begin position="48"/>
        <end position="69"/>
    </location>
</feature>
<proteinExistence type="predicted"/>
<organism evidence="2 3">
    <name type="scientific">Scyliorhinus torazame</name>
    <name type="common">Cloudy catshark</name>
    <name type="synonym">Catulus torazame</name>
    <dbReference type="NCBI Taxonomy" id="75743"/>
    <lineage>
        <taxon>Eukaryota</taxon>
        <taxon>Metazoa</taxon>
        <taxon>Chordata</taxon>
        <taxon>Craniata</taxon>
        <taxon>Vertebrata</taxon>
        <taxon>Chondrichthyes</taxon>
        <taxon>Elasmobranchii</taxon>
        <taxon>Galeomorphii</taxon>
        <taxon>Galeoidea</taxon>
        <taxon>Carcharhiniformes</taxon>
        <taxon>Scyliorhinidae</taxon>
        <taxon>Scyliorhinus</taxon>
    </lineage>
</organism>
<dbReference type="EMBL" id="BFAA01005693">
    <property type="protein sequence ID" value="GCB66673.1"/>
    <property type="molecule type" value="Genomic_DNA"/>
</dbReference>
<evidence type="ECO:0000313" key="2">
    <source>
        <dbReference type="EMBL" id="GCB66673.1"/>
    </source>
</evidence>
<feature type="region of interest" description="Disordered" evidence="1">
    <location>
        <begin position="48"/>
        <end position="137"/>
    </location>
</feature>
<dbReference type="Proteomes" id="UP000288216">
    <property type="component" value="Unassembled WGS sequence"/>
</dbReference>
<dbReference type="AlphaFoldDB" id="A0A401P0N9"/>
<name>A0A401P0N9_SCYTO</name>
<keyword evidence="3" id="KW-1185">Reference proteome</keyword>
<evidence type="ECO:0000256" key="1">
    <source>
        <dbReference type="SAM" id="MobiDB-lite"/>
    </source>
</evidence>
<protein>
    <submittedName>
        <fullName evidence="2">Uncharacterized protein</fullName>
    </submittedName>
</protein>
<reference evidence="2 3" key="1">
    <citation type="journal article" date="2018" name="Nat. Ecol. Evol.">
        <title>Shark genomes provide insights into elasmobranch evolution and the origin of vertebrates.</title>
        <authorList>
            <person name="Hara Y"/>
            <person name="Yamaguchi K"/>
            <person name="Onimaru K"/>
            <person name="Kadota M"/>
            <person name="Koyanagi M"/>
            <person name="Keeley SD"/>
            <person name="Tatsumi K"/>
            <person name="Tanaka K"/>
            <person name="Motone F"/>
            <person name="Kageyama Y"/>
            <person name="Nozu R"/>
            <person name="Adachi N"/>
            <person name="Nishimura O"/>
            <person name="Nakagawa R"/>
            <person name="Tanegashima C"/>
            <person name="Kiyatake I"/>
            <person name="Matsumoto R"/>
            <person name="Murakumo K"/>
            <person name="Nishida K"/>
            <person name="Terakita A"/>
            <person name="Kuratani S"/>
            <person name="Sato K"/>
            <person name="Hyodo S Kuraku.S."/>
        </authorList>
    </citation>
    <scope>NUCLEOTIDE SEQUENCE [LARGE SCALE GENOMIC DNA]</scope>
</reference>
<evidence type="ECO:0000313" key="3">
    <source>
        <dbReference type="Proteomes" id="UP000288216"/>
    </source>
</evidence>
<sequence length="137" mass="15345">MQAVQGNGETNKSQLDCTKAYNQSATVNRSVENTSIVNSLQENDIFEKLTPDDKHQEFNDTSDHPKGTDITKLNDTSGHRKGTDIIKFKDTSDNTKDTDSKMVENESGKPTGTDLEHTKSNYGTTEYTQRYDFETKG</sequence>